<proteinExistence type="predicted"/>
<evidence type="ECO:0000256" key="1">
    <source>
        <dbReference type="SAM" id="Phobius"/>
    </source>
</evidence>
<reference evidence="2 3" key="1">
    <citation type="submission" date="2021-03" db="EMBL/GenBank/DDBJ databases">
        <title>Antimicrobial resistance genes in bacteria isolated from Japanese honey, and their potential for conferring macrolide and lincosamide resistance in the American foulbrood pathogen Paenibacillus larvae.</title>
        <authorList>
            <person name="Okamoto M."/>
            <person name="Kumagai M."/>
            <person name="Kanamori H."/>
            <person name="Takamatsu D."/>
        </authorList>
    </citation>
    <scope>NUCLEOTIDE SEQUENCE [LARGE SCALE GENOMIC DNA]</scope>
    <source>
        <strain evidence="2 3">J6TS1</strain>
    </source>
</reference>
<evidence type="ECO:0000313" key="3">
    <source>
        <dbReference type="Proteomes" id="UP000680670"/>
    </source>
</evidence>
<evidence type="ECO:0008006" key="4">
    <source>
        <dbReference type="Google" id="ProtNLM"/>
    </source>
</evidence>
<organism evidence="2 3">
    <name type="scientific">Siminovitchia terrae</name>
    <name type="common">Bacillus terrae</name>
    <dbReference type="NCBI Taxonomy" id="1914933"/>
    <lineage>
        <taxon>Bacteria</taxon>
        <taxon>Bacillati</taxon>
        <taxon>Bacillota</taxon>
        <taxon>Bacilli</taxon>
        <taxon>Bacillales</taxon>
        <taxon>Bacillaceae</taxon>
        <taxon>Siminovitchia</taxon>
    </lineage>
</organism>
<dbReference type="EMBL" id="BORJ01000001">
    <property type="protein sequence ID" value="GIN94310.1"/>
    <property type="molecule type" value="Genomic_DNA"/>
</dbReference>
<dbReference type="Proteomes" id="UP000680670">
    <property type="component" value="Unassembled WGS sequence"/>
</dbReference>
<feature type="transmembrane region" description="Helical" evidence="1">
    <location>
        <begin position="77"/>
        <end position="98"/>
    </location>
</feature>
<keyword evidence="3" id="KW-1185">Reference proteome</keyword>
<keyword evidence="1" id="KW-0472">Membrane</keyword>
<gene>
    <name evidence="2" type="ORF">J6TS1_01800</name>
</gene>
<evidence type="ECO:0000313" key="2">
    <source>
        <dbReference type="EMBL" id="GIN94310.1"/>
    </source>
</evidence>
<sequence>MHMIMEDSLQGVISLTLYMIIGGVITSIAALVGTFLVGRDVTRQMKKYEEEGATSQDELARSLEYEKNSLGYNIKRLSWIYVVLGLVVLIVSISIAYYGK</sequence>
<accession>A0ABQ4KQN5</accession>
<comment type="caution">
    <text evidence="2">The sequence shown here is derived from an EMBL/GenBank/DDBJ whole genome shotgun (WGS) entry which is preliminary data.</text>
</comment>
<name>A0ABQ4KQN5_SIMTE</name>
<protein>
    <recommendedName>
        <fullName evidence="4">DUF3899 domain-containing protein</fullName>
    </recommendedName>
</protein>
<keyword evidence="1" id="KW-0812">Transmembrane</keyword>
<keyword evidence="1" id="KW-1133">Transmembrane helix</keyword>
<feature type="transmembrane region" description="Helical" evidence="1">
    <location>
        <begin position="12"/>
        <end position="37"/>
    </location>
</feature>